<dbReference type="PANTHER" id="PTHR47535">
    <property type="entry name" value="MUSCLE-SPECIFIC PROTEIN 300 KDA, ISOFORM G"/>
    <property type="match status" value="1"/>
</dbReference>
<dbReference type="Proteomes" id="UP001311232">
    <property type="component" value="Unassembled WGS sequence"/>
</dbReference>
<feature type="compositionally biased region" description="Polar residues" evidence="6">
    <location>
        <begin position="208"/>
        <end position="220"/>
    </location>
</feature>
<evidence type="ECO:0000256" key="4">
    <source>
        <dbReference type="ARBA" id="ARBA00022989"/>
    </source>
</evidence>
<keyword evidence="5" id="KW-0472">Membrane</keyword>
<dbReference type="GO" id="GO:0007097">
    <property type="term" value="P:nuclear migration"/>
    <property type="evidence" value="ECO:0007669"/>
    <property type="project" value="TreeGrafter"/>
</dbReference>
<dbReference type="AlphaFoldDB" id="A0AAV9SFF0"/>
<dbReference type="GO" id="GO:0034993">
    <property type="term" value="C:meiotic nuclear membrane microtubule tethering complex"/>
    <property type="evidence" value="ECO:0007669"/>
    <property type="project" value="TreeGrafter"/>
</dbReference>
<organism evidence="8 9">
    <name type="scientific">Crenichthys baileyi</name>
    <name type="common">White River springfish</name>
    <dbReference type="NCBI Taxonomy" id="28760"/>
    <lineage>
        <taxon>Eukaryota</taxon>
        <taxon>Metazoa</taxon>
        <taxon>Chordata</taxon>
        <taxon>Craniata</taxon>
        <taxon>Vertebrata</taxon>
        <taxon>Euteleostomi</taxon>
        <taxon>Actinopterygii</taxon>
        <taxon>Neopterygii</taxon>
        <taxon>Teleostei</taxon>
        <taxon>Neoteleostei</taxon>
        <taxon>Acanthomorphata</taxon>
        <taxon>Ovalentaria</taxon>
        <taxon>Atherinomorphae</taxon>
        <taxon>Cyprinodontiformes</taxon>
        <taxon>Goodeidae</taxon>
        <taxon>Crenichthys</taxon>
    </lineage>
</organism>
<dbReference type="InterPro" id="IPR036872">
    <property type="entry name" value="CH_dom_sf"/>
</dbReference>
<feature type="compositionally biased region" description="Basic and acidic residues" evidence="6">
    <location>
        <begin position="591"/>
        <end position="623"/>
    </location>
</feature>
<keyword evidence="2" id="KW-0812">Transmembrane</keyword>
<reference evidence="8 9" key="1">
    <citation type="submission" date="2021-06" db="EMBL/GenBank/DDBJ databases">
        <authorList>
            <person name="Palmer J.M."/>
        </authorList>
    </citation>
    <scope>NUCLEOTIDE SEQUENCE [LARGE SCALE GENOMIC DNA]</scope>
    <source>
        <strain evidence="8 9">MEX-2019</strain>
        <tissue evidence="8">Muscle</tissue>
    </source>
</reference>
<gene>
    <name evidence="8" type="ORF">CRENBAI_005680</name>
</gene>
<dbReference type="InterPro" id="IPR052403">
    <property type="entry name" value="LINC-complex_assoc"/>
</dbReference>
<dbReference type="SMART" id="SM00033">
    <property type="entry name" value="CH"/>
    <property type="match status" value="1"/>
</dbReference>
<feature type="compositionally biased region" description="Basic and acidic residues" evidence="6">
    <location>
        <begin position="757"/>
        <end position="782"/>
    </location>
</feature>
<proteinExistence type="predicted"/>
<dbReference type="InterPro" id="IPR001715">
    <property type="entry name" value="CH_dom"/>
</dbReference>
<comment type="caution">
    <text evidence="8">The sequence shown here is derived from an EMBL/GenBank/DDBJ whole genome shotgun (WGS) entry which is preliminary data.</text>
</comment>
<feature type="compositionally biased region" description="Low complexity" evidence="6">
    <location>
        <begin position="198"/>
        <end position="207"/>
    </location>
</feature>
<dbReference type="Gene3D" id="1.10.418.10">
    <property type="entry name" value="Calponin-like domain"/>
    <property type="match status" value="1"/>
</dbReference>
<feature type="domain" description="Calponin-homology (CH)" evidence="7">
    <location>
        <begin position="236"/>
        <end position="338"/>
    </location>
</feature>
<evidence type="ECO:0000256" key="1">
    <source>
        <dbReference type="ARBA" id="ARBA00004370"/>
    </source>
</evidence>
<dbReference type="GO" id="GO:0005737">
    <property type="term" value="C:cytoplasm"/>
    <property type="evidence" value="ECO:0007669"/>
    <property type="project" value="TreeGrafter"/>
</dbReference>
<keyword evidence="3" id="KW-0677">Repeat</keyword>
<keyword evidence="4" id="KW-1133">Transmembrane helix</keyword>
<dbReference type="Pfam" id="PF00307">
    <property type="entry name" value="CH"/>
    <property type="match status" value="1"/>
</dbReference>
<evidence type="ECO:0000313" key="8">
    <source>
        <dbReference type="EMBL" id="KAK5619878.1"/>
    </source>
</evidence>
<dbReference type="FunFam" id="1.10.418.10:FF:000057">
    <property type="entry name" value="Calmin"/>
    <property type="match status" value="1"/>
</dbReference>
<dbReference type="GO" id="GO:0005640">
    <property type="term" value="C:nuclear outer membrane"/>
    <property type="evidence" value="ECO:0007669"/>
    <property type="project" value="TreeGrafter"/>
</dbReference>
<evidence type="ECO:0000256" key="6">
    <source>
        <dbReference type="SAM" id="MobiDB-lite"/>
    </source>
</evidence>
<evidence type="ECO:0000256" key="5">
    <source>
        <dbReference type="ARBA" id="ARBA00023136"/>
    </source>
</evidence>
<dbReference type="EMBL" id="JAHHUM010000428">
    <property type="protein sequence ID" value="KAK5619878.1"/>
    <property type="molecule type" value="Genomic_DNA"/>
</dbReference>
<name>A0AAV9SFF0_9TELE</name>
<feature type="compositionally biased region" description="Basic and acidic residues" evidence="6">
    <location>
        <begin position="558"/>
        <end position="568"/>
    </location>
</feature>
<accession>A0AAV9SFF0</accession>
<dbReference type="GO" id="GO:0051015">
    <property type="term" value="F:actin filament binding"/>
    <property type="evidence" value="ECO:0007669"/>
    <property type="project" value="TreeGrafter"/>
</dbReference>
<comment type="subcellular location">
    <subcellularLocation>
        <location evidence="1">Membrane</location>
    </subcellularLocation>
</comment>
<feature type="region of interest" description="Disordered" evidence="6">
    <location>
        <begin position="198"/>
        <end position="230"/>
    </location>
</feature>
<evidence type="ECO:0000313" key="9">
    <source>
        <dbReference type="Proteomes" id="UP001311232"/>
    </source>
</evidence>
<keyword evidence="9" id="KW-1185">Reference proteome</keyword>
<feature type="region of interest" description="Disordered" evidence="6">
    <location>
        <begin position="757"/>
        <end position="791"/>
    </location>
</feature>
<feature type="region of interest" description="Disordered" evidence="6">
    <location>
        <begin position="527"/>
        <end position="629"/>
    </location>
</feature>
<protein>
    <recommendedName>
        <fullName evidence="7">Calponin-homology (CH) domain-containing protein</fullName>
    </recommendedName>
</protein>
<evidence type="ECO:0000256" key="3">
    <source>
        <dbReference type="ARBA" id="ARBA00022737"/>
    </source>
</evidence>
<dbReference type="PANTHER" id="PTHR47535:SF7">
    <property type="entry name" value="CALMIN"/>
    <property type="match status" value="1"/>
</dbReference>
<dbReference type="SUPFAM" id="SSF47576">
    <property type="entry name" value="Calponin-homology domain, CH-domain"/>
    <property type="match status" value="1"/>
</dbReference>
<dbReference type="PROSITE" id="PS50021">
    <property type="entry name" value="CH"/>
    <property type="match status" value="1"/>
</dbReference>
<evidence type="ECO:0000256" key="2">
    <source>
        <dbReference type="ARBA" id="ARBA00022692"/>
    </source>
</evidence>
<sequence length="839" mass="94261">MKRRGSRRLGSSTCDVPWTDSCLPRWWRPVSVALTFLEAVKDAEDVCIFGLFGVGGYLAYRMIRKMWSAVQSVPQLPAMLDGVCRAINTQTEMLREQNRKLDTILEQNRSLAAHDPPLKVSDLFTDIQDGRMLMALLEELSGCKLVKLLGIDASGIADGIPSVVLNLVWNIILHFQVKEVMGGLRRQLSSSLSSLSLTTYPSTSDLSPQTGDSDSYTCNTLPRKGKKAAKEPKYQSKAIKTLLHWVQRCTSNYGVDVDDFGASWRSGLAFLALIKSINPELVDLRESLSKEPTENIQHAFMVAHQCLDVPPLLEPEDCTSPDEQSIITYVSMFLGRHSVIDEDHMTHFDFPEIPSLGSPEPVRFGGTLADDPEARALLRTSENSNEQRLWRQWSRRFSETSKALNCNTNSSETSFTYTQRVLEPPSPLEAGIANQEIRSWMDKGLDRGYSKKIVHRSYFSQSSEEGIYSLSALDSDEEEAYSYILDLNKDVFQTNNPSKRQVPNVEEETVEEMEEESKHLAALGMFNGGRSKQREGPLNQNTDFNPESAVRAQSAAHRKFDLDKRKSSLGETINNRAMFDWEPEAEGGSSEDPRFKRGTNSDKCTEEESSKKMGSDGKRKDGSVKTQDGGVKARICEVANWKYVEEEEGELSGNLGHMSERTVGQDLGRLKEGQNLKEQREAQEAYVEKKETRSEKCVKSQSLKNKTEDRILNTNGTTVKNVGCCAEGKMEEAGHLTKLSDYGPVQTDSWKKWEPMIRKHDDPKADHKTTPKKPHDDLHEGDNGPTLACRPSSQTYRNDGGFSLQTIAACCNITPLELEILLLLWIFLYCYLILPQTYL</sequence>
<evidence type="ECO:0000259" key="7">
    <source>
        <dbReference type="PROSITE" id="PS50021"/>
    </source>
</evidence>